<evidence type="ECO:0000256" key="5">
    <source>
        <dbReference type="SAM" id="SignalP"/>
    </source>
</evidence>
<dbReference type="AlphaFoldDB" id="A0A1H0ZKR4"/>
<dbReference type="GO" id="GO:0030288">
    <property type="term" value="C:outer membrane-bounded periplasmic space"/>
    <property type="evidence" value="ECO:0007669"/>
    <property type="project" value="InterPro"/>
</dbReference>
<dbReference type="Pfam" id="PF03480">
    <property type="entry name" value="DctP"/>
    <property type="match status" value="1"/>
</dbReference>
<evidence type="ECO:0000313" key="6">
    <source>
        <dbReference type="EMBL" id="SDQ27962.1"/>
    </source>
</evidence>
<dbReference type="InterPro" id="IPR018389">
    <property type="entry name" value="DctP_fam"/>
</dbReference>
<accession>A0A1H0ZKR4</accession>
<keyword evidence="7" id="KW-1185">Reference proteome</keyword>
<dbReference type="NCBIfam" id="NF037995">
    <property type="entry name" value="TRAP_S1"/>
    <property type="match status" value="1"/>
</dbReference>
<dbReference type="STRING" id="37928.SAMN04489742_0419"/>
<comment type="subcellular location">
    <subcellularLocation>
        <location evidence="1">Cell envelope</location>
    </subcellularLocation>
</comment>
<gene>
    <name evidence="6" type="ORF">SAMN04489742_0419</name>
</gene>
<dbReference type="RefSeq" id="WP_236777324.1">
    <property type="nucleotide sequence ID" value="NZ_CP018863.1"/>
</dbReference>
<dbReference type="InterPro" id="IPR004682">
    <property type="entry name" value="TRAP_DctP"/>
</dbReference>
<dbReference type="NCBIfam" id="TIGR00787">
    <property type="entry name" value="dctP"/>
    <property type="match status" value="1"/>
</dbReference>
<dbReference type="PANTHER" id="PTHR33376">
    <property type="match status" value="1"/>
</dbReference>
<reference evidence="6 7" key="1">
    <citation type="submission" date="2016-10" db="EMBL/GenBank/DDBJ databases">
        <authorList>
            <person name="de Groot N.N."/>
        </authorList>
    </citation>
    <scope>NUCLEOTIDE SEQUENCE [LARGE SCALE GENOMIC DNA]</scope>
    <source>
        <strain evidence="6 7">DSM 20117</strain>
    </source>
</reference>
<dbReference type="CDD" id="cd13672">
    <property type="entry name" value="PBP2_TRAP_Siap"/>
    <property type="match status" value="1"/>
</dbReference>
<keyword evidence="3" id="KW-0813">Transport</keyword>
<dbReference type="Proteomes" id="UP000181917">
    <property type="component" value="Unassembled WGS sequence"/>
</dbReference>
<evidence type="ECO:0000313" key="7">
    <source>
        <dbReference type="Proteomes" id="UP000181917"/>
    </source>
</evidence>
<evidence type="ECO:0000256" key="4">
    <source>
        <dbReference type="ARBA" id="ARBA00022729"/>
    </source>
</evidence>
<evidence type="ECO:0000256" key="2">
    <source>
        <dbReference type="ARBA" id="ARBA00009023"/>
    </source>
</evidence>
<sequence length="350" mass="37731">MLDSKQSVSRRGRRMAKVLTLSVAAAATTMLAGCGVGGPVQADGTGGAGGNSDRALRLAHVYEAGHPVEKCGIATLKEELEGSGITVESYPAAQLGSEAESLEQVATGGLDMAIAGPSFLGVWHEPAAVLDGAYLFDDVDHFVETIEGPVMEQVYNDMKEETGIKVLSGWYYGTRHVTSNKEIHGPEDMQGVKIRTPDAPLYLTNTKIMGGTATPMALDEVYLALQQGVIDAQENPIPTIASAKLNEVQDYINLTGHMIQGINIVTGSALYDSLPEDQRAALDSAMDVASDKVRECVETEEKETLEKWKKGDGIKVNEDVDREVFAERSRQMLPSEVSWGELYKQIQDAK</sequence>
<keyword evidence="6" id="KW-0675">Receptor</keyword>
<organism evidence="6 7">
    <name type="scientific">Crystallibacter crystallopoietes</name>
    <dbReference type="NCBI Taxonomy" id="37928"/>
    <lineage>
        <taxon>Bacteria</taxon>
        <taxon>Bacillati</taxon>
        <taxon>Actinomycetota</taxon>
        <taxon>Actinomycetes</taxon>
        <taxon>Micrococcales</taxon>
        <taxon>Micrococcaceae</taxon>
        <taxon>Crystallibacter</taxon>
    </lineage>
</organism>
<dbReference type="EMBL" id="FNKH01000002">
    <property type="protein sequence ID" value="SDQ27962.1"/>
    <property type="molecule type" value="Genomic_DNA"/>
</dbReference>
<feature type="chain" id="PRO_5039603424" evidence="5">
    <location>
        <begin position="33"/>
        <end position="350"/>
    </location>
</feature>
<dbReference type="GO" id="GO:0055085">
    <property type="term" value="P:transmembrane transport"/>
    <property type="evidence" value="ECO:0007669"/>
    <property type="project" value="InterPro"/>
</dbReference>
<evidence type="ECO:0000256" key="3">
    <source>
        <dbReference type="ARBA" id="ARBA00022448"/>
    </source>
</evidence>
<evidence type="ECO:0000256" key="1">
    <source>
        <dbReference type="ARBA" id="ARBA00004196"/>
    </source>
</evidence>
<keyword evidence="4 5" id="KW-0732">Signal</keyword>
<dbReference type="PROSITE" id="PS51257">
    <property type="entry name" value="PROKAR_LIPOPROTEIN"/>
    <property type="match status" value="1"/>
</dbReference>
<protein>
    <submittedName>
        <fullName evidence="6">Tripartite ATP-independent transporter solute receptor, DctP family</fullName>
    </submittedName>
</protein>
<dbReference type="Gene3D" id="3.40.190.170">
    <property type="entry name" value="Bacterial extracellular solute-binding protein, family 7"/>
    <property type="match status" value="1"/>
</dbReference>
<proteinExistence type="inferred from homology"/>
<dbReference type="InterPro" id="IPR038404">
    <property type="entry name" value="TRAP_DctP_sf"/>
</dbReference>
<name>A0A1H0ZKR4_9MICC</name>
<feature type="signal peptide" evidence="5">
    <location>
        <begin position="1"/>
        <end position="32"/>
    </location>
</feature>
<comment type="similarity">
    <text evidence="2">Belongs to the bacterial solute-binding protein 7 family.</text>
</comment>
<dbReference type="PANTHER" id="PTHR33376:SF4">
    <property type="entry name" value="SIALIC ACID-BINDING PERIPLASMIC PROTEIN SIAP"/>
    <property type="match status" value="1"/>
</dbReference>